<accession>A0ABM3YBN2</accession>
<dbReference type="PANTHER" id="PTHR10424:SF73">
    <property type="entry name" value="ENDOGENOUS RETROVIRUS GROUP FC1 ENV POLYPROTEIN-RELATED"/>
    <property type="match status" value="1"/>
</dbReference>
<dbReference type="InterPro" id="IPR018154">
    <property type="entry name" value="TLV/ENV_coat_polyprotein"/>
</dbReference>
<dbReference type="RefSeq" id="XP_060058476.1">
    <property type="nucleotide sequence ID" value="XM_060202493.1"/>
</dbReference>
<evidence type="ECO:0000256" key="1">
    <source>
        <dbReference type="ARBA" id="ARBA00023157"/>
    </source>
</evidence>
<dbReference type="SUPFAM" id="SSF58069">
    <property type="entry name" value="Virus ectodomain"/>
    <property type="match status" value="1"/>
</dbReference>
<gene>
    <name evidence="4" type="primary">LOC132541795</name>
</gene>
<reference evidence="4" key="1">
    <citation type="submission" date="2025-08" db="UniProtKB">
        <authorList>
            <consortium name="RefSeq"/>
        </authorList>
    </citation>
    <scope>IDENTIFICATION</scope>
</reference>
<evidence type="ECO:0000313" key="3">
    <source>
        <dbReference type="Proteomes" id="UP001652624"/>
    </source>
</evidence>
<dbReference type="Proteomes" id="UP001652624">
    <property type="component" value="Chromosome 12"/>
</dbReference>
<dbReference type="Gene3D" id="1.10.287.210">
    <property type="match status" value="1"/>
</dbReference>
<name>A0ABM3YBN2_ERIEU</name>
<dbReference type="GeneID" id="132541795"/>
<sequence length="381" mass="42053">MAPLTPLYLSTYLILLSALSTPTTLRQFQVGETYNEVNKIIGTGNCSLDGCWLAVIIPLAPASVTPCSYHAQRCPYVCFPFDNSRSCLKWVDYYGGCLFWSCNIHGVFNIYNQYNSSYPPRKQYFSGLGSVKFTIYDPWNNRWATEVTRKLYYNTSSSSPKANIFISRQLVPVPKAAQTQNKIAQQEQASLALASPPSLDLSSWPVYLRYPISLLNQSSILPNTSGCFLCTSLNRPFLTATTLNYKPSDLASLPNSSSSAELPPLTSVPLYTKSLIPQLTLYGQGKFQWLISPTRIKRAVFLPLVIGIRLTTSIGLAGGALGHSLHTAGFLEEQLQQSLDFTAESLQQQITSLVKVILQNRHALDLLTAGKGGICLALQEE</sequence>
<evidence type="ECO:0000313" key="4">
    <source>
        <dbReference type="RefSeq" id="XP_060058476.1"/>
    </source>
</evidence>
<evidence type="ECO:0000256" key="2">
    <source>
        <dbReference type="SAM" id="SignalP"/>
    </source>
</evidence>
<dbReference type="Pfam" id="PF00429">
    <property type="entry name" value="TLV_coat"/>
    <property type="match status" value="1"/>
</dbReference>
<keyword evidence="3" id="KW-1185">Reference proteome</keyword>
<feature type="chain" id="PRO_5046843594" evidence="2">
    <location>
        <begin position="19"/>
        <end position="381"/>
    </location>
</feature>
<feature type="signal peptide" evidence="2">
    <location>
        <begin position="1"/>
        <end position="18"/>
    </location>
</feature>
<dbReference type="PANTHER" id="PTHR10424">
    <property type="entry name" value="VIRAL ENVELOPE PROTEIN"/>
    <property type="match status" value="1"/>
</dbReference>
<keyword evidence="2" id="KW-0732">Signal</keyword>
<organism evidence="3 4">
    <name type="scientific">Erinaceus europaeus</name>
    <name type="common">Western European hedgehog</name>
    <dbReference type="NCBI Taxonomy" id="9365"/>
    <lineage>
        <taxon>Eukaryota</taxon>
        <taxon>Metazoa</taxon>
        <taxon>Chordata</taxon>
        <taxon>Craniata</taxon>
        <taxon>Vertebrata</taxon>
        <taxon>Euteleostomi</taxon>
        <taxon>Mammalia</taxon>
        <taxon>Eutheria</taxon>
        <taxon>Laurasiatheria</taxon>
        <taxon>Eulipotyphla</taxon>
        <taxon>Erinaceidae</taxon>
        <taxon>Erinaceinae</taxon>
        <taxon>Erinaceus</taxon>
    </lineage>
</organism>
<proteinExistence type="predicted"/>
<keyword evidence="1" id="KW-1015">Disulfide bond</keyword>
<protein>
    <submittedName>
        <fullName evidence="4">ERV-BabFcenv provirus ancestral Env polyprotein-like</fullName>
    </submittedName>
</protein>